<gene>
    <name evidence="2" type="ORF">ENQ77_01400</name>
</gene>
<feature type="domain" description="Aminotransferase class V" evidence="1">
    <location>
        <begin position="2"/>
        <end position="97"/>
    </location>
</feature>
<sequence length="107" mass="12016">MEKKEKLTLKLLEGLKEIKGVKLYGSLDPKKQIGIVSFNVEGKSPSEVSYLLDEKYNILSRPGLHCAPSAHKTIGTFPFGTVRLSVGYFNTEEEIEYTLRAIKDLAR</sequence>
<comment type="caution">
    <text evidence="2">The sequence shown here is derived from an EMBL/GenBank/DDBJ whole genome shotgun (WGS) entry which is preliminary data.</text>
</comment>
<proteinExistence type="predicted"/>
<dbReference type="GO" id="GO:0008483">
    <property type="term" value="F:transaminase activity"/>
    <property type="evidence" value="ECO:0007669"/>
    <property type="project" value="UniProtKB-KW"/>
</dbReference>
<dbReference type="Pfam" id="PF00266">
    <property type="entry name" value="Aminotran_5"/>
    <property type="match status" value="1"/>
</dbReference>
<evidence type="ECO:0000259" key="1">
    <source>
        <dbReference type="Pfam" id="PF00266"/>
    </source>
</evidence>
<dbReference type="AlphaFoldDB" id="A0A7C2K1M3"/>
<reference evidence="2" key="1">
    <citation type="journal article" date="2020" name="mSystems">
        <title>Genome- and Community-Level Interaction Insights into Carbon Utilization and Element Cycling Functions of Hydrothermarchaeota in Hydrothermal Sediment.</title>
        <authorList>
            <person name="Zhou Z."/>
            <person name="Liu Y."/>
            <person name="Xu W."/>
            <person name="Pan J."/>
            <person name="Luo Z.H."/>
            <person name="Li M."/>
        </authorList>
    </citation>
    <scope>NUCLEOTIDE SEQUENCE [LARGE SCALE GENOMIC DNA]</scope>
    <source>
        <strain evidence="2">SpSt-34</strain>
    </source>
</reference>
<organism evidence="2">
    <name type="scientific">candidate division WOR-3 bacterium</name>
    <dbReference type="NCBI Taxonomy" id="2052148"/>
    <lineage>
        <taxon>Bacteria</taxon>
        <taxon>Bacteria division WOR-3</taxon>
    </lineage>
</organism>
<dbReference type="InterPro" id="IPR015422">
    <property type="entry name" value="PyrdxlP-dep_Trfase_small"/>
</dbReference>
<evidence type="ECO:0000313" key="2">
    <source>
        <dbReference type="EMBL" id="HEN27327.1"/>
    </source>
</evidence>
<accession>A0A7C2K1M3</accession>
<dbReference type="PANTHER" id="PTHR43586">
    <property type="entry name" value="CYSTEINE DESULFURASE"/>
    <property type="match status" value="1"/>
</dbReference>
<dbReference type="SUPFAM" id="SSF53383">
    <property type="entry name" value="PLP-dependent transferases"/>
    <property type="match status" value="1"/>
</dbReference>
<keyword evidence="2" id="KW-0032">Aminotransferase</keyword>
<dbReference type="EMBL" id="DSOL01000036">
    <property type="protein sequence ID" value="HEN27327.1"/>
    <property type="molecule type" value="Genomic_DNA"/>
</dbReference>
<name>A0A7C2K1M3_UNCW3</name>
<dbReference type="PANTHER" id="PTHR43586:SF4">
    <property type="entry name" value="ISOPENICILLIN N EPIMERASE"/>
    <property type="match status" value="1"/>
</dbReference>
<protein>
    <submittedName>
        <fullName evidence="2">Aminotransferase class V-fold PLP-dependent enzyme</fullName>
    </submittedName>
</protein>
<dbReference type="InterPro" id="IPR000192">
    <property type="entry name" value="Aminotrans_V_dom"/>
</dbReference>
<dbReference type="Gene3D" id="3.90.1150.10">
    <property type="entry name" value="Aspartate Aminotransferase, domain 1"/>
    <property type="match status" value="1"/>
</dbReference>
<dbReference type="InterPro" id="IPR015424">
    <property type="entry name" value="PyrdxlP-dep_Trfase"/>
</dbReference>
<keyword evidence="2" id="KW-0808">Transferase</keyword>